<sequence length="161" mass="18214">MEISRKEKFSAKKKAKKWPKIVLASTLALGVGSTSVFAAKPELANYLYNQIMSFTYKPDIDKALQDEEKSLLKDLSKNISAIFSSAEKELEAEKQKIIKDKKTELRNHYNEEMAEVTKRKAEALNQKKDQMNADAAATTTEIKADITKQIEDELAKNKNSQ</sequence>
<proteinExistence type="predicted"/>
<dbReference type="EMBL" id="LRFC01000038">
    <property type="protein sequence ID" value="KZE64018.1"/>
    <property type="molecule type" value="Genomic_DNA"/>
</dbReference>
<name>A0A163PRN8_9BACL</name>
<keyword evidence="1" id="KW-0175">Coiled coil</keyword>
<accession>A0A163PRN8</accession>
<feature type="signal peptide" evidence="2">
    <location>
        <begin position="1"/>
        <end position="38"/>
    </location>
</feature>
<organism evidence="3 4">
    <name type="scientific">Fictibacillus phosphorivorans</name>
    <dbReference type="NCBI Taxonomy" id="1221500"/>
    <lineage>
        <taxon>Bacteria</taxon>
        <taxon>Bacillati</taxon>
        <taxon>Bacillota</taxon>
        <taxon>Bacilli</taxon>
        <taxon>Bacillales</taxon>
        <taxon>Fictibacillaceae</taxon>
        <taxon>Fictibacillus</taxon>
    </lineage>
</organism>
<feature type="coiled-coil region" evidence="1">
    <location>
        <begin position="106"/>
        <end position="141"/>
    </location>
</feature>
<dbReference type="AlphaFoldDB" id="A0A163PRN8"/>
<evidence type="ECO:0000256" key="2">
    <source>
        <dbReference type="SAM" id="SignalP"/>
    </source>
</evidence>
<evidence type="ECO:0008006" key="5">
    <source>
        <dbReference type="Google" id="ProtNLM"/>
    </source>
</evidence>
<dbReference type="RefSeq" id="WP_066244969.1">
    <property type="nucleotide sequence ID" value="NZ_LRFC01000038.1"/>
</dbReference>
<evidence type="ECO:0000313" key="4">
    <source>
        <dbReference type="Proteomes" id="UP000076567"/>
    </source>
</evidence>
<reference evidence="4" key="1">
    <citation type="submission" date="2016-01" db="EMBL/GenBank/DDBJ databases">
        <title>Draft genome of Chromobacterium sp. F49.</title>
        <authorList>
            <person name="Hong K.W."/>
        </authorList>
    </citation>
    <scope>NUCLEOTIDE SEQUENCE [LARGE SCALE GENOMIC DNA]</scope>
    <source>
        <strain evidence="4">P7IIIA</strain>
    </source>
</reference>
<evidence type="ECO:0000313" key="3">
    <source>
        <dbReference type="EMBL" id="KZE64018.1"/>
    </source>
</evidence>
<keyword evidence="4" id="KW-1185">Reference proteome</keyword>
<gene>
    <name evidence="3" type="ORF">AWM68_12985</name>
</gene>
<evidence type="ECO:0000256" key="1">
    <source>
        <dbReference type="SAM" id="Coils"/>
    </source>
</evidence>
<keyword evidence="2" id="KW-0732">Signal</keyword>
<feature type="chain" id="PRO_5007844893" description="DUF4047 domain-containing protein" evidence="2">
    <location>
        <begin position="39"/>
        <end position="161"/>
    </location>
</feature>
<dbReference type="OrthoDB" id="2967593at2"/>
<dbReference type="Proteomes" id="UP000076567">
    <property type="component" value="Unassembled WGS sequence"/>
</dbReference>
<comment type="caution">
    <text evidence="3">The sequence shown here is derived from an EMBL/GenBank/DDBJ whole genome shotgun (WGS) entry which is preliminary data.</text>
</comment>
<protein>
    <recommendedName>
        <fullName evidence="5">DUF4047 domain-containing protein</fullName>
    </recommendedName>
</protein>